<sequence>MINDYIQLYLKQTNCDHVFSFTLQNDMPVFKCESCKTEQIFTGDTQINDVNFDMLLKAF</sequence>
<accession>A0ABT4ENR0</accession>
<proteinExistence type="predicted"/>
<keyword evidence="2" id="KW-1185">Reference proteome</keyword>
<organism evidence="1 2">
    <name type="scientific">Lysinibacillus xylanilyticus</name>
    <dbReference type="NCBI Taxonomy" id="582475"/>
    <lineage>
        <taxon>Bacteria</taxon>
        <taxon>Bacillati</taxon>
        <taxon>Bacillota</taxon>
        <taxon>Bacilli</taxon>
        <taxon>Bacillales</taxon>
        <taxon>Bacillaceae</taxon>
        <taxon>Lysinibacillus</taxon>
    </lineage>
</organism>
<name>A0ABT4ENR0_9BACI</name>
<dbReference type="RefSeq" id="WP_268637384.1">
    <property type="nucleotide sequence ID" value="NZ_JAMDLZ010000017.1"/>
</dbReference>
<protein>
    <recommendedName>
        <fullName evidence="3">Transposase</fullName>
    </recommendedName>
</protein>
<evidence type="ECO:0000313" key="1">
    <source>
        <dbReference type="EMBL" id="MCY9547304.1"/>
    </source>
</evidence>
<dbReference type="Proteomes" id="UP001527052">
    <property type="component" value="Unassembled WGS sequence"/>
</dbReference>
<evidence type="ECO:0000313" key="2">
    <source>
        <dbReference type="Proteomes" id="UP001527052"/>
    </source>
</evidence>
<comment type="caution">
    <text evidence="1">The sequence shown here is derived from an EMBL/GenBank/DDBJ whole genome shotgun (WGS) entry which is preliminary data.</text>
</comment>
<reference evidence="1 2" key="1">
    <citation type="submission" date="2022-05" db="EMBL/GenBank/DDBJ databases">
        <title>Genome Sequencing of Bee-Associated Microbes.</title>
        <authorList>
            <person name="Dunlap C."/>
        </authorList>
    </citation>
    <scope>NUCLEOTIDE SEQUENCE [LARGE SCALE GENOMIC DNA]</scope>
    <source>
        <strain evidence="1 2">NRRL BD-083</strain>
    </source>
</reference>
<evidence type="ECO:0008006" key="3">
    <source>
        <dbReference type="Google" id="ProtNLM"/>
    </source>
</evidence>
<gene>
    <name evidence="1" type="ORF">M5W82_10080</name>
</gene>
<dbReference type="EMBL" id="JAMDLZ010000017">
    <property type="protein sequence ID" value="MCY9547304.1"/>
    <property type="molecule type" value="Genomic_DNA"/>
</dbReference>